<feature type="region of interest" description="Disordered" evidence="1">
    <location>
        <begin position="551"/>
        <end position="593"/>
    </location>
</feature>
<dbReference type="EMBL" id="RBNI01011289">
    <property type="protein sequence ID" value="RUP43305.1"/>
    <property type="molecule type" value="Genomic_DNA"/>
</dbReference>
<organism evidence="2 3">
    <name type="scientific">Jimgerdemannia flammicorona</name>
    <dbReference type="NCBI Taxonomy" id="994334"/>
    <lineage>
        <taxon>Eukaryota</taxon>
        <taxon>Fungi</taxon>
        <taxon>Fungi incertae sedis</taxon>
        <taxon>Mucoromycota</taxon>
        <taxon>Mucoromycotina</taxon>
        <taxon>Endogonomycetes</taxon>
        <taxon>Endogonales</taxon>
        <taxon>Endogonaceae</taxon>
        <taxon>Jimgerdemannia</taxon>
    </lineage>
</organism>
<dbReference type="AlphaFoldDB" id="A0A433CXK4"/>
<protein>
    <submittedName>
        <fullName evidence="2">Uncharacterized protein</fullName>
    </submittedName>
</protein>
<dbReference type="OrthoDB" id="10406428at2759"/>
<proteinExistence type="predicted"/>
<dbReference type="Proteomes" id="UP000268093">
    <property type="component" value="Unassembled WGS sequence"/>
</dbReference>
<comment type="caution">
    <text evidence="2">The sequence shown here is derived from an EMBL/GenBank/DDBJ whole genome shotgun (WGS) entry which is preliminary data.</text>
</comment>
<evidence type="ECO:0000313" key="2">
    <source>
        <dbReference type="EMBL" id="RUP43305.1"/>
    </source>
</evidence>
<sequence length="593" mass="67109">MIGRTKLMALEKKMDVSKKEKELLIERTMLQHAELLHITTQEAGKQSHILQKGITRAVRKRCRDEDAEIPVNAIERNRGSIGFDADNTVERREGLEGQEQFDVVECDMELGTSLTSKESTPSWIHEACSAVEEIRKLTNGVESPMWWRILDLRPETDRVGAVNKRAKEYLKPDTLKRLVPPRLALQQGIADERTIMVLNILQSMPSSKMIAQFRKFPVIGTYGILQDVFSTKNKMQAKWDDLEELLEKRANDGTPVDNTDKSGAETERLSSLAGEKLEELARHKDIIGLSQCVYETIQYLESNIQLTSVGERTMDMAVFKSLFDILKERDLIQIHYGEAESRASRTRRERIIRNLPPSSKPHGDHFDWLCTSFSVRPDGVRGLEIGVAENVGPRNPEDGHKAVNDAVKVFKACRDLWEEIKRIIREEAGGVLTDIMAEGLRAIPIVGITLMGRTVRIHMVYNIGGNIFALSEFGCCRMPSSLDALPTVVESIRLFIQTKVCSFYMVSRFPAPHSKNFDFSQNIMKYATSLIRALIKRAKEVRSQELNDSVTDNFPPIEDLGTPSKLKRLKRGGKNKDDGTQLNPKEGREAKHV</sequence>
<evidence type="ECO:0000256" key="1">
    <source>
        <dbReference type="SAM" id="MobiDB-lite"/>
    </source>
</evidence>
<evidence type="ECO:0000313" key="3">
    <source>
        <dbReference type="Proteomes" id="UP000268093"/>
    </source>
</evidence>
<reference evidence="2 3" key="1">
    <citation type="journal article" date="2018" name="New Phytol.">
        <title>Phylogenomics of Endogonaceae and evolution of mycorrhizas within Mucoromycota.</title>
        <authorList>
            <person name="Chang Y."/>
            <person name="Desiro A."/>
            <person name="Na H."/>
            <person name="Sandor L."/>
            <person name="Lipzen A."/>
            <person name="Clum A."/>
            <person name="Barry K."/>
            <person name="Grigoriev I.V."/>
            <person name="Martin F.M."/>
            <person name="Stajich J.E."/>
            <person name="Smith M.E."/>
            <person name="Bonito G."/>
            <person name="Spatafora J.W."/>
        </authorList>
    </citation>
    <scope>NUCLEOTIDE SEQUENCE [LARGE SCALE GENOMIC DNA]</scope>
    <source>
        <strain evidence="2 3">GMNB39</strain>
    </source>
</reference>
<feature type="region of interest" description="Disordered" evidence="1">
    <location>
        <begin position="250"/>
        <end position="269"/>
    </location>
</feature>
<keyword evidence="3" id="KW-1185">Reference proteome</keyword>
<feature type="compositionally biased region" description="Basic and acidic residues" evidence="1">
    <location>
        <begin position="574"/>
        <end position="593"/>
    </location>
</feature>
<name>A0A433CXK4_9FUNG</name>
<gene>
    <name evidence="2" type="ORF">BC936DRAFT_137357</name>
</gene>
<feature type="compositionally biased region" description="Basic and acidic residues" evidence="1">
    <location>
        <begin position="258"/>
        <end position="268"/>
    </location>
</feature>
<accession>A0A433CXK4</accession>